<sequence>MMSLRPSLLFATSLSLSPHLRLNHAVRRVRAGSSSLHLHTTTRGSDGTIIIAPDDCSRHSASVILCHGLGDTAMGWEEPVQYLARQLPHVKFILPSAPKQPVTLNMGMVMPSWYDIVGLDLRSNEVCNGLDDSVDRIMNLVDVEINDDTMATSSIKSSPLDYSRIVLAGFSQGGALALYAGMTQTRRKNSSDDDAVGLGFAGIVVMSGYLPRSNQLKLSPGSENTPILHCHGEMDSVVSVQAAKLSKERISSLVKESGLGNGDTYELKTYRGLDHSVSMEELDDVVSFLMHVIPPICDATSMEDPAKMSVRQLRDEISKAGLNEQAKGMLEKSELVHLLSQHLEQTAK</sequence>
<dbReference type="InterPro" id="IPR029058">
    <property type="entry name" value="AB_hydrolase_fold"/>
</dbReference>
<evidence type="ECO:0000259" key="3">
    <source>
        <dbReference type="Pfam" id="PF02230"/>
    </source>
</evidence>
<protein>
    <recommendedName>
        <fullName evidence="3">Phospholipase/carboxylesterase/thioesterase domain-containing protein</fullName>
    </recommendedName>
</protein>
<evidence type="ECO:0000256" key="2">
    <source>
        <dbReference type="ARBA" id="ARBA00022801"/>
    </source>
</evidence>
<reference evidence="4 5" key="1">
    <citation type="submission" date="2024-10" db="EMBL/GenBank/DDBJ databases">
        <title>Updated reference genomes for cyclostephanoid diatoms.</title>
        <authorList>
            <person name="Roberts W.R."/>
            <person name="Alverson A.J."/>
        </authorList>
    </citation>
    <scope>NUCLEOTIDE SEQUENCE [LARGE SCALE GENOMIC DNA]</scope>
    <source>
        <strain evidence="4 5">AJA228-03</strain>
    </source>
</reference>
<evidence type="ECO:0000313" key="4">
    <source>
        <dbReference type="EMBL" id="KAL3810959.1"/>
    </source>
</evidence>
<feature type="domain" description="Phospholipase/carboxylesterase/thioesterase" evidence="3">
    <location>
        <begin position="57"/>
        <end position="291"/>
    </location>
</feature>
<organism evidence="4 5">
    <name type="scientific">Cyclostephanos tholiformis</name>
    <dbReference type="NCBI Taxonomy" id="382380"/>
    <lineage>
        <taxon>Eukaryota</taxon>
        <taxon>Sar</taxon>
        <taxon>Stramenopiles</taxon>
        <taxon>Ochrophyta</taxon>
        <taxon>Bacillariophyta</taxon>
        <taxon>Coscinodiscophyceae</taxon>
        <taxon>Thalassiosirophycidae</taxon>
        <taxon>Stephanodiscales</taxon>
        <taxon>Stephanodiscaceae</taxon>
        <taxon>Cyclostephanos</taxon>
    </lineage>
</organism>
<gene>
    <name evidence="4" type="ORF">ACHAXA_005375</name>
</gene>
<dbReference type="Proteomes" id="UP001530377">
    <property type="component" value="Unassembled WGS sequence"/>
</dbReference>
<evidence type="ECO:0000313" key="5">
    <source>
        <dbReference type="Proteomes" id="UP001530377"/>
    </source>
</evidence>
<dbReference type="PANTHER" id="PTHR10655">
    <property type="entry name" value="LYSOPHOSPHOLIPASE-RELATED"/>
    <property type="match status" value="1"/>
</dbReference>
<keyword evidence="2" id="KW-0378">Hydrolase</keyword>
<dbReference type="PANTHER" id="PTHR10655:SF17">
    <property type="entry name" value="LYSOPHOSPHOLIPASE-LIKE PROTEIN 1"/>
    <property type="match status" value="1"/>
</dbReference>
<dbReference type="GO" id="GO:0016787">
    <property type="term" value="F:hydrolase activity"/>
    <property type="evidence" value="ECO:0007669"/>
    <property type="project" value="UniProtKB-KW"/>
</dbReference>
<dbReference type="SUPFAM" id="SSF53474">
    <property type="entry name" value="alpha/beta-Hydrolases"/>
    <property type="match status" value="1"/>
</dbReference>
<comment type="similarity">
    <text evidence="1">Belongs to the AB hydrolase superfamily. AB hydrolase 2 family.</text>
</comment>
<accession>A0ABD3RDW0</accession>
<name>A0ABD3RDW0_9STRA</name>
<dbReference type="AlphaFoldDB" id="A0ABD3RDW0"/>
<dbReference type="InterPro" id="IPR050565">
    <property type="entry name" value="LYPA1-2/EST-like"/>
</dbReference>
<dbReference type="EMBL" id="JALLPB020000290">
    <property type="protein sequence ID" value="KAL3810959.1"/>
    <property type="molecule type" value="Genomic_DNA"/>
</dbReference>
<dbReference type="Pfam" id="PF02230">
    <property type="entry name" value="Abhydrolase_2"/>
    <property type="match status" value="1"/>
</dbReference>
<evidence type="ECO:0000256" key="1">
    <source>
        <dbReference type="ARBA" id="ARBA00006499"/>
    </source>
</evidence>
<dbReference type="Gene3D" id="3.40.50.1820">
    <property type="entry name" value="alpha/beta hydrolase"/>
    <property type="match status" value="1"/>
</dbReference>
<comment type="caution">
    <text evidence="4">The sequence shown here is derived from an EMBL/GenBank/DDBJ whole genome shotgun (WGS) entry which is preliminary data.</text>
</comment>
<keyword evidence="5" id="KW-1185">Reference proteome</keyword>
<dbReference type="InterPro" id="IPR003140">
    <property type="entry name" value="PLipase/COase/thioEstase"/>
</dbReference>
<proteinExistence type="inferred from homology"/>